<dbReference type="Proteomes" id="UP001285908">
    <property type="component" value="Unassembled WGS sequence"/>
</dbReference>
<accession>A0AAJ0MLT3</accession>
<feature type="compositionally biased region" description="Low complexity" evidence="1">
    <location>
        <begin position="384"/>
        <end position="395"/>
    </location>
</feature>
<reference evidence="2 3" key="1">
    <citation type="journal article" date="2023" name="Mol. Phylogenet. Evol.">
        <title>Genome-scale phylogeny and comparative genomics of the fungal order Sordariales.</title>
        <authorList>
            <person name="Hensen N."/>
            <person name="Bonometti L."/>
            <person name="Westerberg I."/>
            <person name="Brannstrom I.O."/>
            <person name="Guillou S."/>
            <person name="Cros-Aarteil S."/>
            <person name="Calhoun S."/>
            <person name="Haridas S."/>
            <person name="Kuo A."/>
            <person name="Mondo S."/>
            <person name="Pangilinan J."/>
            <person name="Riley R."/>
            <person name="LaButti K."/>
            <person name="Andreopoulos B."/>
            <person name="Lipzen A."/>
            <person name="Chen C."/>
            <person name="Yan M."/>
            <person name="Daum C."/>
            <person name="Ng V."/>
            <person name="Clum A."/>
            <person name="Steindorff A."/>
            <person name="Ohm R.A."/>
            <person name="Martin F."/>
            <person name="Silar P."/>
            <person name="Natvig D.O."/>
            <person name="Lalanne C."/>
            <person name="Gautier V."/>
            <person name="Ament-Velasquez S.L."/>
            <person name="Kruys A."/>
            <person name="Hutchinson M.I."/>
            <person name="Powell A.J."/>
            <person name="Barry K."/>
            <person name="Miller A.N."/>
            <person name="Grigoriev I.V."/>
            <person name="Debuchy R."/>
            <person name="Gladieux P."/>
            <person name="Hiltunen Thoren M."/>
            <person name="Johannesson H."/>
        </authorList>
    </citation>
    <scope>NUCLEOTIDE SEQUENCE [LARGE SCALE GENOMIC DNA]</scope>
    <source>
        <strain evidence="2 3">FGSC 10403</strain>
    </source>
</reference>
<protein>
    <submittedName>
        <fullName evidence="2">Uncharacterized protein</fullName>
    </submittedName>
</protein>
<evidence type="ECO:0000256" key="1">
    <source>
        <dbReference type="SAM" id="MobiDB-lite"/>
    </source>
</evidence>
<evidence type="ECO:0000313" key="3">
    <source>
        <dbReference type="Proteomes" id="UP001285908"/>
    </source>
</evidence>
<name>A0AAJ0MLT3_9PEZI</name>
<keyword evidence="3" id="KW-1185">Reference proteome</keyword>
<dbReference type="GeneID" id="87878383"/>
<organism evidence="2 3">
    <name type="scientific">Neurospora hispaniola</name>
    <dbReference type="NCBI Taxonomy" id="588809"/>
    <lineage>
        <taxon>Eukaryota</taxon>
        <taxon>Fungi</taxon>
        <taxon>Dikarya</taxon>
        <taxon>Ascomycota</taxon>
        <taxon>Pezizomycotina</taxon>
        <taxon>Sordariomycetes</taxon>
        <taxon>Sordariomycetidae</taxon>
        <taxon>Sordariales</taxon>
        <taxon>Sordariaceae</taxon>
        <taxon>Neurospora</taxon>
    </lineage>
</organism>
<dbReference type="AlphaFoldDB" id="A0AAJ0MLT3"/>
<dbReference type="RefSeq" id="XP_062688156.1">
    <property type="nucleotide sequence ID" value="XM_062840761.1"/>
</dbReference>
<evidence type="ECO:0000313" key="2">
    <source>
        <dbReference type="EMBL" id="KAK3485252.1"/>
    </source>
</evidence>
<feature type="compositionally biased region" description="Polar residues" evidence="1">
    <location>
        <begin position="310"/>
        <end position="326"/>
    </location>
</feature>
<feature type="region of interest" description="Disordered" evidence="1">
    <location>
        <begin position="307"/>
        <end position="327"/>
    </location>
</feature>
<feature type="region of interest" description="Disordered" evidence="1">
    <location>
        <begin position="380"/>
        <end position="423"/>
    </location>
</feature>
<gene>
    <name evidence="2" type="ORF">B0T23DRAFT_44123</name>
</gene>
<dbReference type="EMBL" id="JAULSX010000010">
    <property type="protein sequence ID" value="KAK3485252.1"/>
    <property type="molecule type" value="Genomic_DNA"/>
</dbReference>
<sequence>MVLRSPHKPLNRTTQDIRLLTFDTTHKAPSTSNFASPVVTLFLSHVPLSASPPPFRAVSYIWGIPSPDEPLPTIHPDYFPMTVTPNLYLIVQEVVLAQKGVVACGSGEAVVVDWEDTRDVLQLFEWMILFSNIDPKYRLLYELLGDIMFSVVHLEEVLNAYRLILRRGKDYPEKTTLSTVLTHLATAVIQEYGPKVLCYQRGIARWTDGGLPSAPGKPIIGSVELDGPGGELDLDATEGRHWPLNSTAETAVIGESKLALFLQRAVMSTVVRVGSGFTTSSVPGQEDYRKNSDRSSSDIRNLSMFEPRHSTQSSLVKPNHCTQSLSKAEGERPDFLRCLIAYRAWLEETLNLPDHPFILHAPVLTPDTISLHQTHITYSSELQAEAPRSPSLSLPERSEKSQLESPGKESSSPDECTGVEMKDPPFCVKIPDEGMFETFMRMNISRAVSNFDSAPSLQGIDPIHRQPHHIVNLIASLKGL</sequence>
<proteinExistence type="predicted"/>
<comment type="caution">
    <text evidence="2">The sequence shown here is derived from an EMBL/GenBank/DDBJ whole genome shotgun (WGS) entry which is preliminary data.</text>
</comment>